<protein>
    <submittedName>
        <fullName evidence="2">Glutathione S-transferase</fullName>
    </submittedName>
</protein>
<evidence type="ECO:0000313" key="2">
    <source>
        <dbReference type="EMBL" id="ANO51148.1"/>
    </source>
</evidence>
<sequence length="216" mass="24444">MALQLVIGNKNYSSWSLRAWLLLAEKGIDFEEIRIPLNTPEYQDRIKPYSPTRCVPVLLIDGKAIWDTLAIAETVAERFPQMQLWPVDAERRAHARSVSAEMHSGFNALRSAMPMNCRAMGRKVPLPEGVIHDIDRVFEIWSDCHRQYGGGWLFGEFSIADAMFAPVVLRLRTYGINLPDSASHYPARLLESAALQNWLADAESETEVIEMDEAGR</sequence>
<keyword evidence="2" id="KW-0808">Transferase</keyword>
<evidence type="ECO:0000259" key="1">
    <source>
        <dbReference type="PROSITE" id="PS50404"/>
    </source>
</evidence>
<dbReference type="PANTHER" id="PTHR42673:SF4">
    <property type="entry name" value="MALEYLACETOACETATE ISOMERASE"/>
    <property type="match status" value="1"/>
</dbReference>
<dbReference type="PROSITE" id="PS51354">
    <property type="entry name" value="GLUTAREDOXIN_2"/>
    <property type="match status" value="1"/>
</dbReference>
<dbReference type="OrthoDB" id="9799538at2"/>
<dbReference type="RefSeq" id="WP_068615174.1">
    <property type="nucleotide sequence ID" value="NZ_CP016268.1"/>
</dbReference>
<dbReference type="GO" id="GO:0016034">
    <property type="term" value="F:maleylacetoacetate isomerase activity"/>
    <property type="evidence" value="ECO:0007669"/>
    <property type="project" value="TreeGrafter"/>
</dbReference>
<organism evidence="2 3">
    <name type="scientific">Woeseia oceani</name>
    <dbReference type="NCBI Taxonomy" id="1548547"/>
    <lineage>
        <taxon>Bacteria</taxon>
        <taxon>Pseudomonadati</taxon>
        <taxon>Pseudomonadota</taxon>
        <taxon>Gammaproteobacteria</taxon>
        <taxon>Woeseiales</taxon>
        <taxon>Woeseiaceae</taxon>
        <taxon>Woeseia</taxon>
    </lineage>
</organism>
<dbReference type="Pfam" id="PF13409">
    <property type="entry name" value="GST_N_2"/>
    <property type="match status" value="1"/>
</dbReference>
<dbReference type="Gene3D" id="3.40.30.10">
    <property type="entry name" value="Glutaredoxin"/>
    <property type="match status" value="1"/>
</dbReference>
<dbReference type="CDD" id="cd03194">
    <property type="entry name" value="GST_C_3"/>
    <property type="match status" value="1"/>
</dbReference>
<name>A0A193LFA5_9GAMM</name>
<reference evidence="2 3" key="1">
    <citation type="submission" date="2016-06" db="EMBL/GenBank/DDBJ databases">
        <title>Complete genome sequence of a deep-branching marine Gamma Proteobacterium Woeseia oceani type strain XK5.</title>
        <authorList>
            <person name="Mu D."/>
            <person name="Du Z."/>
        </authorList>
    </citation>
    <scope>NUCLEOTIDE SEQUENCE [LARGE SCALE GENOMIC DNA]</scope>
    <source>
        <strain evidence="2 3">XK5</strain>
    </source>
</reference>
<dbReference type="InterPro" id="IPR036282">
    <property type="entry name" value="Glutathione-S-Trfase_C_sf"/>
</dbReference>
<dbReference type="PROSITE" id="PS50404">
    <property type="entry name" value="GST_NTER"/>
    <property type="match status" value="1"/>
</dbReference>
<dbReference type="Proteomes" id="UP000092695">
    <property type="component" value="Chromosome"/>
</dbReference>
<dbReference type="PANTHER" id="PTHR42673">
    <property type="entry name" value="MALEYLACETOACETATE ISOMERASE"/>
    <property type="match status" value="1"/>
</dbReference>
<proteinExistence type="predicted"/>
<dbReference type="InterPro" id="IPR004045">
    <property type="entry name" value="Glutathione_S-Trfase_N"/>
</dbReference>
<dbReference type="InterPro" id="IPR040079">
    <property type="entry name" value="Glutathione_S-Trfase"/>
</dbReference>
<dbReference type="STRING" id="1548547.BA177_07975"/>
<dbReference type="CDD" id="cd03043">
    <property type="entry name" value="GST_N_1"/>
    <property type="match status" value="1"/>
</dbReference>
<feature type="domain" description="GST N-terminal" evidence="1">
    <location>
        <begin position="3"/>
        <end position="83"/>
    </location>
</feature>
<accession>A0A193LFA5</accession>
<dbReference type="KEGG" id="woc:BA177_07975"/>
<evidence type="ECO:0000313" key="3">
    <source>
        <dbReference type="Proteomes" id="UP000092695"/>
    </source>
</evidence>
<dbReference type="InterPro" id="IPR036249">
    <property type="entry name" value="Thioredoxin-like_sf"/>
</dbReference>
<dbReference type="AlphaFoldDB" id="A0A193LFA5"/>
<dbReference type="GO" id="GO:0006749">
    <property type="term" value="P:glutathione metabolic process"/>
    <property type="evidence" value="ECO:0007669"/>
    <property type="project" value="TreeGrafter"/>
</dbReference>
<dbReference type="Gene3D" id="1.20.1050.10">
    <property type="match status" value="1"/>
</dbReference>
<dbReference type="GO" id="GO:0006559">
    <property type="term" value="P:L-phenylalanine catabolic process"/>
    <property type="evidence" value="ECO:0007669"/>
    <property type="project" value="TreeGrafter"/>
</dbReference>
<keyword evidence="3" id="KW-1185">Reference proteome</keyword>
<dbReference type="SUPFAM" id="SSF52833">
    <property type="entry name" value="Thioredoxin-like"/>
    <property type="match status" value="1"/>
</dbReference>
<dbReference type="SUPFAM" id="SSF47616">
    <property type="entry name" value="GST C-terminal domain-like"/>
    <property type="match status" value="1"/>
</dbReference>
<dbReference type="GO" id="GO:0004364">
    <property type="term" value="F:glutathione transferase activity"/>
    <property type="evidence" value="ECO:0007669"/>
    <property type="project" value="TreeGrafter"/>
</dbReference>
<dbReference type="EMBL" id="CP016268">
    <property type="protein sequence ID" value="ANO51148.1"/>
    <property type="molecule type" value="Genomic_DNA"/>
</dbReference>
<dbReference type="SFLD" id="SFLDS00019">
    <property type="entry name" value="Glutathione_Transferase_(cytos"/>
    <property type="match status" value="1"/>
</dbReference>
<gene>
    <name evidence="2" type="ORF">BA177_07975</name>
</gene>